<evidence type="ECO:0000259" key="4">
    <source>
        <dbReference type="PROSITE" id="PS51387"/>
    </source>
</evidence>
<dbReference type="Gene3D" id="3.30.43.10">
    <property type="entry name" value="Uridine Diphospho-n-acetylenolpyruvylglucosamine Reductase, domain 2"/>
    <property type="match status" value="1"/>
</dbReference>
<evidence type="ECO:0000256" key="2">
    <source>
        <dbReference type="ARBA" id="ARBA00022827"/>
    </source>
</evidence>
<dbReference type="PANTHER" id="PTHR11748">
    <property type="entry name" value="D-LACTATE DEHYDROGENASE"/>
    <property type="match status" value="1"/>
</dbReference>
<dbReference type="Gene3D" id="3.40.462.10">
    <property type="entry name" value="FAD-linked oxidases, C-terminal domain"/>
    <property type="match status" value="1"/>
</dbReference>
<dbReference type="SUPFAM" id="SSF55103">
    <property type="entry name" value="FAD-linked oxidases, C-terminal domain"/>
    <property type="match status" value="1"/>
</dbReference>
<dbReference type="PROSITE" id="PS51387">
    <property type="entry name" value="FAD_PCMH"/>
    <property type="match status" value="1"/>
</dbReference>
<dbReference type="EMBL" id="JAPDRN010000014">
    <property type="protein sequence ID" value="KAJ9640606.1"/>
    <property type="molecule type" value="Genomic_DNA"/>
</dbReference>
<organism evidence="5 6">
    <name type="scientific">Knufia peltigerae</name>
    <dbReference type="NCBI Taxonomy" id="1002370"/>
    <lineage>
        <taxon>Eukaryota</taxon>
        <taxon>Fungi</taxon>
        <taxon>Dikarya</taxon>
        <taxon>Ascomycota</taxon>
        <taxon>Pezizomycotina</taxon>
        <taxon>Eurotiomycetes</taxon>
        <taxon>Chaetothyriomycetidae</taxon>
        <taxon>Chaetothyriales</taxon>
        <taxon>Trichomeriaceae</taxon>
        <taxon>Knufia</taxon>
    </lineage>
</organism>
<keyword evidence="6" id="KW-1185">Reference proteome</keyword>
<dbReference type="Pfam" id="PF01565">
    <property type="entry name" value="FAD_binding_4"/>
    <property type="match status" value="1"/>
</dbReference>
<dbReference type="InterPro" id="IPR016170">
    <property type="entry name" value="Cytok_DH_C_sf"/>
</dbReference>
<proteinExistence type="predicted"/>
<dbReference type="SUPFAM" id="SSF56176">
    <property type="entry name" value="FAD-binding/transporter-associated domain-like"/>
    <property type="match status" value="1"/>
</dbReference>
<protein>
    <recommendedName>
        <fullName evidence="4">FAD-binding PCMH-type domain-containing protein</fullName>
    </recommendedName>
</protein>
<evidence type="ECO:0000256" key="3">
    <source>
        <dbReference type="SAM" id="MobiDB-lite"/>
    </source>
</evidence>
<dbReference type="GO" id="GO:0004458">
    <property type="term" value="F:D-lactate dehydrogenase (cytochrome) activity"/>
    <property type="evidence" value="ECO:0007669"/>
    <property type="project" value="TreeGrafter"/>
</dbReference>
<sequence>MKQYFDPLQQEAHDAFFVIGRDGPPEVLPPNTSTETFCEVLDKLRQICQAENVITGDDLVSFIDPFAVTSSHVPSAAVCPSNVSEIQQILKLVNVHKIPVWVCSRGKNLGYGGPAPQINGSIVLSLHRMSSILEVNERGAYAVIEPGVTFRDLSEYCLENKRSVWPNVPSIGWGSVIGNALDRGIGYNALGDHWHNISGLEVVLANGDVVRTGQWAATDAPTAHLCKNSFGPSIDGLFLQSNLGIVTKMSLWLQPRPQTYMSVKVEVDKFADIAPLVDALGLLHREDILQSNPLIGDVIGHLSIFNTAAELYDGPGPIPEDKIEELRVKSSLGAWTAIFDFYGTKSMVLARLERCREVLEQHCPSMRLTSRLFEGSDNNGGVLEARKIAEHGRGEPVGVVGTSRSSMINFALPRDGKGHGAHTDFVPLMPNDGAFFLKWFTEARKIMVSHGFNAILGGRVFKKHSFTIQMMFYDSSSATHRASLPAMWRDLAKAAEKYHLTNYRSHLDNMDLCQNNNLDPNGVLSPGKQGIWPEVWNKYRKEHKNDETTTNGTTTPSISSLKM</sequence>
<dbReference type="InterPro" id="IPR016167">
    <property type="entry name" value="FAD-bd_PCMH_sub1"/>
</dbReference>
<evidence type="ECO:0000256" key="1">
    <source>
        <dbReference type="ARBA" id="ARBA00022630"/>
    </source>
</evidence>
<keyword evidence="2" id="KW-0274">FAD</keyword>
<dbReference type="Gene3D" id="3.30.465.10">
    <property type="match status" value="1"/>
</dbReference>
<keyword evidence="1" id="KW-0285">Flavoprotein</keyword>
<dbReference type="GO" id="GO:0071949">
    <property type="term" value="F:FAD binding"/>
    <property type="evidence" value="ECO:0007669"/>
    <property type="project" value="InterPro"/>
</dbReference>
<dbReference type="Proteomes" id="UP001172681">
    <property type="component" value="Unassembled WGS sequence"/>
</dbReference>
<dbReference type="AlphaFoldDB" id="A0AA38Y9K2"/>
<evidence type="ECO:0000313" key="6">
    <source>
        <dbReference type="Proteomes" id="UP001172681"/>
    </source>
</evidence>
<dbReference type="Gene3D" id="1.10.45.10">
    <property type="entry name" value="Vanillyl-alcohol Oxidase, Chain A, domain 4"/>
    <property type="match status" value="1"/>
</dbReference>
<comment type="caution">
    <text evidence="5">The sequence shown here is derived from an EMBL/GenBank/DDBJ whole genome shotgun (WGS) entry which is preliminary data.</text>
</comment>
<feature type="region of interest" description="Disordered" evidence="3">
    <location>
        <begin position="542"/>
        <end position="563"/>
    </location>
</feature>
<accession>A0AA38Y9K2</accession>
<dbReference type="GO" id="GO:0008720">
    <property type="term" value="F:D-lactate dehydrogenase (NAD+) activity"/>
    <property type="evidence" value="ECO:0007669"/>
    <property type="project" value="TreeGrafter"/>
</dbReference>
<dbReference type="InterPro" id="IPR006094">
    <property type="entry name" value="Oxid_FAD_bind_N"/>
</dbReference>
<dbReference type="PANTHER" id="PTHR11748:SF114">
    <property type="entry name" value="ARYL-ALCOHOL OXIDASE VANILLYL-ALCOHOL OXIDASE (AFU_ORTHOLOGUE AFUA_3G09500)-RELATED"/>
    <property type="match status" value="1"/>
</dbReference>
<gene>
    <name evidence="5" type="ORF">H2204_003235</name>
</gene>
<dbReference type="InterPro" id="IPR036318">
    <property type="entry name" value="FAD-bd_PCMH-like_sf"/>
</dbReference>
<dbReference type="GO" id="GO:1903457">
    <property type="term" value="P:lactate catabolic process"/>
    <property type="evidence" value="ECO:0007669"/>
    <property type="project" value="TreeGrafter"/>
</dbReference>
<name>A0AA38Y9K2_9EURO</name>
<feature type="domain" description="FAD-binding PCMH-type" evidence="4">
    <location>
        <begin position="70"/>
        <end position="256"/>
    </location>
</feature>
<reference evidence="5" key="1">
    <citation type="submission" date="2022-10" db="EMBL/GenBank/DDBJ databases">
        <title>Culturing micro-colonial fungi from biological soil crusts in the Mojave desert and describing Neophaeococcomyces mojavensis, and introducing the new genera and species Taxawa tesnikishii.</title>
        <authorList>
            <person name="Kurbessoian T."/>
            <person name="Stajich J.E."/>
        </authorList>
    </citation>
    <scope>NUCLEOTIDE SEQUENCE</scope>
    <source>
        <strain evidence="5">TK_35</strain>
    </source>
</reference>
<dbReference type="InterPro" id="IPR016164">
    <property type="entry name" value="FAD-linked_Oxase-like_C"/>
</dbReference>
<evidence type="ECO:0000313" key="5">
    <source>
        <dbReference type="EMBL" id="KAJ9640606.1"/>
    </source>
</evidence>
<dbReference type="InterPro" id="IPR016169">
    <property type="entry name" value="FAD-bd_PCMH_sub2"/>
</dbReference>
<dbReference type="InterPro" id="IPR016171">
    <property type="entry name" value="Vanillyl_alc_oxidase_C-sub2"/>
</dbReference>
<dbReference type="InterPro" id="IPR016166">
    <property type="entry name" value="FAD-bd_PCMH"/>
</dbReference>
<dbReference type="GO" id="GO:0005739">
    <property type="term" value="C:mitochondrion"/>
    <property type="evidence" value="ECO:0007669"/>
    <property type="project" value="TreeGrafter"/>
</dbReference>